<dbReference type="CDD" id="cd03784">
    <property type="entry name" value="GT1_Gtf-like"/>
    <property type="match status" value="1"/>
</dbReference>
<dbReference type="FunFam" id="3.40.50.2000:FF:000060">
    <property type="entry name" value="Glycosyltransferase"/>
    <property type="match status" value="1"/>
</dbReference>
<dbReference type="GO" id="GO:1901135">
    <property type="term" value="P:carbohydrate derivative metabolic process"/>
    <property type="evidence" value="ECO:0007669"/>
    <property type="project" value="UniProtKB-ARBA"/>
</dbReference>
<protein>
    <recommendedName>
        <fullName evidence="4">UDP-glycosyltransferases domain-containing protein</fullName>
    </recommendedName>
</protein>
<accession>A0A059ADP5</accession>
<dbReference type="InParanoid" id="A0A059ADP5"/>
<evidence type="ECO:0008006" key="4">
    <source>
        <dbReference type="Google" id="ProtNLM"/>
    </source>
</evidence>
<sequence length="180" mass="19821">MGDLYKNILFARGGSLVGKREGRERGRSRSSRQSHVVLEEALSKGFLEKVRDRGLVTEGWAPQIRILAHPTCGGFVSHCGWSSVMESKKFGVPIIAMPMHLDEPFNARLVEDFGDGLEVMRNESGDLEREEIAKAIKAVVVEEGGECVRNKVKEVGVGIGNKGDEDVDEVEDAIVKLCRL</sequence>
<name>A0A059ADP5_EUCGR</name>
<organism evidence="3">
    <name type="scientific">Eucalyptus grandis</name>
    <name type="common">Flooded gum</name>
    <dbReference type="NCBI Taxonomy" id="71139"/>
    <lineage>
        <taxon>Eukaryota</taxon>
        <taxon>Viridiplantae</taxon>
        <taxon>Streptophyta</taxon>
        <taxon>Embryophyta</taxon>
        <taxon>Tracheophyta</taxon>
        <taxon>Spermatophyta</taxon>
        <taxon>Magnoliopsida</taxon>
        <taxon>eudicotyledons</taxon>
        <taxon>Gunneridae</taxon>
        <taxon>Pentapetalae</taxon>
        <taxon>rosids</taxon>
        <taxon>malvids</taxon>
        <taxon>Myrtales</taxon>
        <taxon>Myrtaceae</taxon>
        <taxon>Myrtoideae</taxon>
        <taxon>Eucalypteae</taxon>
        <taxon>Eucalyptus</taxon>
    </lineage>
</organism>
<evidence type="ECO:0000256" key="2">
    <source>
        <dbReference type="ARBA" id="ARBA00022679"/>
    </source>
</evidence>
<dbReference type="PANTHER" id="PTHR48044">
    <property type="entry name" value="GLYCOSYLTRANSFERASE"/>
    <property type="match status" value="1"/>
</dbReference>
<dbReference type="Gramene" id="KCW51490">
    <property type="protein sequence ID" value="KCW51490"/>
    <property type="gene ID" value="EUGRSUZ_J01006"/>
</dbReference>
<dbReference type="EMBL" id="KK198762">
    <property type="protein sequence ID" value="KCW51490.1"/>
    <property type="molecule type" value="Genomic_DNA"/>
</dbReference>
<comment type="similarity">
    <text evidence="1">Belongs to the UDP-glycosyltransferase family.</text>
</comment>
<dbReference type="PANTHER" id="PTHR48044:SF29">
    <property type="entry name" value="GLYCOSYLTRANSFERASE"/>
    <property type="match status" value="1"/>
</dbReference>
<reference evidence="3" key="1">
    <citation type="submission" date="2013-07" db="EMBL/GenBank/DDBJ databases">
        <title>The genome of Eucalyptus grandis.</title>
        <authorList>
            <person name="Schmutz J."/>
            <person name="Hayes R."/>
            <person name="Myburg A."/>
            <person name="Tuskan G."/>
            <person name="Grattapaglia D."/>
            <person name="Rokhsar D.S."/>
        </authorList>
    </citation>
    <scope>NUCLEOTIDE SEQUENCE</scope>
    <source>
        <tissue evidence="3">Leaf extractions</tissue>
    </source>
</reference>
<dbReference type="OMA" id="GLEDCHA"/>
<gene>
    <name evidence="3" type="ORF">EUGRSUZ_J01006</name>
</gene>
<proteinExistence type="inferred from homology"/>
<evidence type="ECO:0000313" key="3">
    <source>
        <dbReference type="EMBL" id="KCW51490.1"/>
    </source>
</evidence>
<dbReference type="Pfam" id="PF00201">
    <property type="entry name" value="UDPGT"/>
    <property type="match status" value="1"/>
</dbReference>
<dbReference type="Gene3D" id="3.40.50.2000">
    <property type="entry name" value="Glycogen Phosphorylase B"/>
    <property type="match status" value="1"/>
</dbReference>
<dbReference type="InterPro" id="IPR002213">
    <property type="entry name" value="UDP_glucos_trans"/>
</dbReference>
<dbReference type="SUPFAM" id="SSF53756">
    <property type="entry name" value="UDP-Glycosyltransferase/glycogen phosphorylase"/>
    <property type="match status" value="1"/>
</dbReference>
<dbReference type="AlphaFoldDB" id="A0A059ADP5"/>
<dbReference type="GO" id="GO:0035251">
    <property type="term" value="F:UDP-glucosyltransferase activity"/>
    <property type="evidence" value="ECO:0000318"/>
    <property type="project" value="GO_Central"/>
</dbReference>
<evidence type="ECO:0000256" key="1">
    <source>
        <dbReference type="ARBA" id="ARBA00009995"/>
    </source>
</evidence>
<dbReference type="STRING" id="71139.A0A059ADP5"/>
<keyword evidence="2" id="KW-0808">Transferase</keyword>